<evidence type="ECO:0000313" key="1">
    <source>
        <dbReference type="EMBL" id="MCF2948118.1"/>
    </source>
</evidence>
<sequence length="619" mass="71479">MKKLLLYFEQAYLQDYFITVANHLHQEFPNLVSLGSPKELPEFPYKTILITKEKLHSCQHDYVWTTADLLDYVNNQAFKLATFHHAGYGESVFIPNSNTLRQADLIMCATYQPTVKVKADAFQNLIQIDNSKKLLIGAIGYPKFDRCWHACKQQQIKDTIIVCLTDVDDIHYHVFEQLDICLSTLLQQTKDNIVLRPFPRDLNKTSFKELINKFSSNERFRVSQGSYISTFATSKYMVFFGRKDATTAYTYAYSTEKPVLFIEPHISARINKRDIGYSIQNSSFLTLGIEAINQDPATNRILNSRQSSIDFVGHSLDRIKQVIGYYCFSQTSMNKDVYEYTLNPNTFNLPKALNSLLELVDHVANTAKQHGNSYIITDYLNYYLKKLPKSLLHGKEERLILFVIRAEDHIQPSSFFSVTSLMLLTAEKNAVVIPAKQVSELTRITKKKYNEIDSPSELFRRKALDLLVQLGEREVSQKIAKELMTSIDNRVFISLINWTRKFNSDYTTEIVLNYLAICKYWQLDLLTEIVSKQSYSFFGDGDSTRNLITYIQFHNLPLPDKIYTSTPKNDFLDQIQISDIKEFQNEESILIVSPTAYDVIHNRLLDLGINKNKLIKIVN</sequence>
<reference evidence="1 2" key="1">
    <citation type="submission" date="2022-01" db="EMBL/GenBank/DDBJ databases">
        <title>Paraglaciecola sp. G1-23.</title>
        <authorList>
            <person name="Jin M.S."/>
            <person name="Han D.M."/>
            <person name="Kim H.M."/>
            <person name="Jeon C.O."/>
        </authorList>
    </citation>
    <scope>NUCLEOTIDE SEQUENCE [LARGE SCALE GENOMIC DNA]</scope>
    <source>
        <strain evidence="1 2">G1-23</strain>
    </source>
</reference>
<comment type="caution">
    <text evidence="1">The sequence shown here is derived from an EMBL/GenBank/DDBJ whole genome shotgun (WGS) entry which is preliminary data.</text>
</comment>
<dbReference type="EMBL" id="JAKGAS010000004">
    <property type="protein sequence ID" value="MCF2948118.1"/>
    <property type="molecule type" value="Genomic_DNA"/>
</dbReference>
<name>A0ABS9D5A2_9ALTE</name>
<keyword evidence="2" id="KW-1185">Reference proteome</keyword>
<proteinExistence type="predicted"/>
<evidence type="ECO:0000313" key="2">
    <source>
        <dbReference type="Proteomes" id="UP001521137"/>
    </source>
</evidence>
<organism evidence="1 2">
    <name type="scientific">Paraglaciecola algarum</name>
    <dbReference type="NCBI Taxonomy" id="3050085"/>
    <lineage>
        <taxon>Bacteria</taxon>
        <taxon>Pseudomonadati</taxon>
        <taxon>Pseudomonadota</taxon>
        <taxon>Gammaproteobacteria</taxon>
        <taxon>Alteromonadales</taxon>
        <taxon>Alteromonadaceae</taxon>
        <taxon>Paraglaciecola</taxon>
    </lineage>
</organism>
<dbReference type="RefSeq" id="WP_235311734.1">
    <property type="nucleotide sequence ID" value="NZ_JAKGAS010000004.1"/>
</dbReference>
<gene>
    <name evidence="1" type="ORF">L0668_08375</name>
</gene>
<accession>A0ABS9D5A2</accession>
<dbReference type="Proteomes" id="UP001521137">
    <property type="component" value="Unassembled WGS sequence"/>
</dbReference>
<protein>
    <submittedName>
        <fullName evidence="1">Uncharacterized protein</fullName>
    </submittedName>
</protein>